<dbReference type="InterPro" id="IPR044868">
    <property type="entry name" value="Rpn13/ADRM1_Pru"/>
</dbReference>
<organism evidence="9 10">
    <name type="scientific">Rhizopogon vesiculosus</name>
    <dbReference type="NCBI Taxonomy" id="180088"/>
    <lineage>
        <taxon>Eukaryota</taxon>
        <taxon>Fungi</taxon>
        <taxon>Dikarya</taxon>
        <taxon>Basidiomycota</taxon>
        <taxon>Agaricomycotina</taxon>
        <taxon>Agaricomycetes</taxon>
        <taxon>Agaricomycetidae</taxon>
        <taxon>Boletales</taxon>
        <taxon>Suillineae</taxon>
        <taxon>Rhizopogonaceae</taxon>
        <taxon>Rhizopogon</taxon>
    </lineage>
</organism>
<dbReference type="InterPro" id="IPR044867">
    <property type="entry name" value="DEUBAD_dom"/>
</dbReference>
<dbReference type="PROSITE" id="PS51916">
    <property type="entry name" value="DEUBAD"/>
    <property type="match status" value="1"/>
</dbReference>
<comment type="caution">
    <text evidence="9">The sequence shown here is derived from an EMBL/GenBank/DDBJ whole genome shotgun (WGS) entry which is preliminary data.</text>
</comment>
<protein>
    <submittedName>
        <fullName evidence="9">Uncharacterized protein</fullName>
    </submittedName>
</protein>
<dbReference type="Gene3D" id="2.30.29.70">
    <property type="entry name" value="Proteasomal ubiquitin receptor Rpn13/ADRM1"/>
    <property type="match status" value="1"/>
</dbReference>
<gene>
    <name evidence="9" type="ORF">AZE42_03066</name>
</gene>
<dbReference type="GO" id="GO:0005634">
    <property type="term" value="C:nucleus"/>
    <property type="evidence" value="ECO:0007669"/>
    <property type="project" value="UniProtKB-SubCell"/>
</dbReference>
<dbReference type="PANTHER" id="PTHR12225:SF0">
    <property type="entry name" value="PROTEASOMAL UBIQUITIN RECEPTOR ADRM1"/>
    <property type="match status" value="1"/>
</dbReference>
<evidence type="ECO:0000313" key="10">
    <source>
        <dbReference type="Proteomes" id="UP000183567"/>
    </source>
</evidence>
<evidence type="ECO:0000259" key="8">
    <source>
        <dbReference type="PROSITE" id="PS51917"/>
    </source>
</evidence>
<reference evidence="9 10" key="1">
    <citation type="submission" date="2016-03" db="EMBL/GenBank/DDBJ databases">
        <title>Comparative genomics of the ectomycorrhizal sister species Rhizopogon vinicolor and Rhizopogon vesiculosus (Basidiomycota: Boletales) reveals a divergence of the mating type B locus.</title>
        <authorList>
            <person name="Mujic A.B."/>
            <person name="Kuo A."/>
            <person name="Tritt A."/>
            <person name="Lipzen A."/>
            <person name="Chen C."/>
            <person name="Johnson J."/>
            <person name="Sharma A."/>
            <person name="Barry K."/>
            <person name="Grigoriev I.V."/>
            <person name="Spatafora J.W."/>
        </authorList>
    </citation>
    <scope>NUCLEOTIDE SEQUENCE [LARGE SCALE GENOMIC DNA]</scope>
    <source>
        <strain evidence="9 10">AM-OR11-056</strain>
    </source>
</reference>
<keyword evidence="4" id="KW-0647">Proteasome</keyword>
<evidence type="ECO:0000256" key="3">
    <source>
        <dbReference type="ARBA" id="ARBA00022490"/>
    </source>
</evidence>
<dbReference type="Pfam" id="PF16550">
    <property type="entry name" value="RPN13_C"/>
    <property type="match status" value="1"/>
</dbReference>
<evidence type="ECO:0000256" key="1">
    <source>
        <dbReference type="ARBA" id="ARBA00004123"/>
    </source>
</evidence>
<keyword evidence="10" id="KW-1185">Reference proteome</keyword>
<dbReference type="InterPro" id="IPR038633">
    <property type="entry name" value="Rpn13/ADRM1_Pru_sf"/>
</dbReference>
<sequence>MPDRHATAKTSHMLGGPVTPYLFLQMSSVPPELLFCVLENVYYTFKGTPNYKLLKACAQVCRTWSGPAQSLLFRSAKPRDIHVFHAALLSSEARGRALGNCVQTLDVSISRFYEDSDMSSGLSTVAKILQACPQVYKLVLSFYGVDFEEEVLEKLRVAGQKLKALSLVYYGTESPILYHLLSIWPNIQVFKIGSSMFPLLPWDIAASPPLQSNADDVGELAQRNGAEVCLYDLVLSFTPTPEALTWLLASSTDSLRILEVGEPLPLTVLNILARHAPRLRSLRLWFYNNNSVALLRMCTALEELVIYALDLPPRYPLAPNLPPTIEYLSLRIQNDNHRTTLQPVIDAVDALPNLKVLTCNRNVRRQHYDEYVKLESRCRIKGVEVVLSDALAQNQWDCSTAAEHAKRGFGVDDRTIEWKRPFAMSVPLTDSRTMMAFKAGRAFRRPGTNFVDASPVKGAIVLSKDESYLVHFMWKDRTTGEVAEDLILFPGDAKFEKVSQSSWGRTYVLKFESSDQKHFVRVPITACFVFHGLTSIPLHQFWLQDSSTSRDEEFVRHLNRVLEDPEIIPVWDISEPQASTSATGVSTPHTSTVQQGAPAASSSTTAGATPEQLAQIRALVGSMTGGTSEEDQFSLTDVLTPQNLLPLFHSHPDLLPSLFPHLPSEFLPPSDPTLHQMVELTEMLQRTINSPPFRASVAQLDRALRTGALGGFVRSLGLPESAGTGVGAFLAAIAEQARQEGGTEEQMDED</sequence>
<keyword evidence="3" id="KW-0963">Cytoplasm</keyword>
<dbReference type="PANTHER" id="PTHR12225">
    <property type="entry name" value="ADHESION REGULATING MOLECULE 1 110 KDA CELL MEMBRANE GLYCOPROTEIN"/>
    <property type="match status" value="1"/>
</dbReference>
<dbReference type="Proteomes" id="UP000183567">
    <property type="component" value="Unassembled WGS sequence"/>
</dbReference>
<dbReference type="GO" id="GO:0070628">
    <property type="term" value="F:proteasome binding"/>
    <property type="evidence" value="ECO:0007669"/>
    <property type="project" value="TreeGrafter"/>
</dbReference>
<dbReference type="SUPFAM" id="SSF52047">
    <property type="entry name" value="RNI-like"/>
    <property type="match status" value="1"/>
</dbReference>
<accession>A0A1J8PLM6</accession>
<keyword evidence="5" id="KW-0539">Nucleus</keyword>
<proteinExistence type="predicted"/>
<dbReference type="InterPro" id="IPR006773">
    <property type="entry name" value="Rpn13/ADRM1"/>
</dbReference>
<evidence type="ECO:0000256" key="2">
    <source>
        <dbReference type="ARBA" id="ARBA00004496"/>
    </source>
</evidence>
<evidence type="ECO:0000259" key="7">
    <source>
        <dbReference type="PROSITE" id="PS51916"/>
    </source>
</evidence>
<evidence type="ECO:0000256" key="5">
    <source>
        <dbReference type="ARBA" id="ARBA00023242"/>
    </source>
</evidence>
<feature type="region of interest" description="Disordered" evidence="6">
    <location>
        <begin position="578"/>
        <end position="608"/>
    </location>
</feature>
<comment type="subcellular location">
    <subcellularLocation>
        <location evidence="2">Cytoplasm</location>
    </subcellularLocation>
    <subcellularLocation>
        <location evidence="1">Nucleus</location>
    </subcellularLocation>
</comment>
<dbReference type="PROSITE" id="PS51917">
    <property type="entry name" value="PRU"/>
    <property type="match status" value="1"/>
</dbReference>
<feature type="compositionally biased region" description="Polar residues" evidence="6">
    <location>
        <begin position="578"/>
        <end position="595"/>
    </location>
</feature>
<name>A0A1J8PLM6_9AGAM</name>
<evidence type="ECO:0000256" key="4">
    <source>
        <dbReference type="ARBA" id="ARBA00022942"/>
    </source>
</evidence>
<evidence type="ECO:0000313" key="9">
    <source>
        <dbReference type="EMBL" id="OJA09423.1"/>
    </source>
</evidence>
<dbReference type="AlphaFoldDB" id="A0A1J8PLM6"/>
<dbReference type="Gene3D" id="1.10.2020.20">
    <property type="match status" value="1"/>
</dbReference>
<dbReference type="Gene3D" id="3.80.10.10">
    <property type="entry name" value="Ribonuclease Inhibitor"/>
    <property type="match status" value="1"/>
</dbReference>
<feature type="compositionally biased region" description="Low complexity" evidence="6">
    <location>
        <begin position="596"/>
        <end position="608"/>
    </location>
</feature>
<dbReference type="GO" id="GO:0008541">
    <property type="term" value="C:proteasome regulatory particle, lid subcomplex"/>
    <property type="evidence" value="ECO:0007669"/>
    <property type="project" value="TreeGrafter"/>
</dbReference>
<dbReference type="OrthoDB" id="340431at2759"/>
<feature type="domain" description="DEUBAD" evidence="7">
    <location>
        <begin position="626"/>
        <end position="743"/>
    </location>
</feature>
<dbReference type="InterPro" id="IPR038108">
    <property type="entry name" value="RPN13_DEUBAD_sf"/>
</dbReference>
<evidence type="ECO:0000256" key="6">
    <source>
        <dbReference type="SAM" id="MobiDB-lite"/>
    </source>
</evidence>
<dbReference type="InterPro" id="IPR032368">
    <property type="entry name" value="RPN13_DEUBAD"/>
</dbReference>
<dbReference type="STRING" id="180088.A0A1J8PLM6"/>
<feature type="domain" description="Pru" evidence="8">
    <location>
        <begin position="429"/>
        <end position="565"/>
    </location>
</feature>
<dbReference type="GO" id="GO:0005737">
    <property type="term" value="C:cytoplasm"/>
    <property type="evidence" value="ECO:0007669"/>
    <property type="project" value="UniProtKB-SubCell"/>
</dbReference>
<dbReference type="InterPro" id="IPR032675">
    <property type="entry name" value="LRR_dom_sf"/>
</dbReference>
<dbReference type="Pfam" id="PF04683">
    <property type="entry name" value="Rpn13_ADRM1_Pru"/>
    <property type="match status" value="1"/>
</dbReference>
<dbReference type="GO" id="GO:0061133">
    <property type="term" value="F:endopeptidase activator activity"/>
    <property type="evidence" value="ECO:0007669"/>
    <property type="project" value="TreeGrafter"/>
</dbReference>
<dbReference type="CDD" id="cd13314">
    <property type="entry name" value="PH_Rpn13"/>
    <property type="match status" value="1"/>
</dbReference>
<dbReference type="EMBL" id="LVVM01005934">
    <property type="protein sequence ID" value="OJA09423.1"/>
    <property type="molecule type" value="Genomic_DNA"/>
</dbReference>